<dbReference type="InterPro" id="IPR006963">
    <property type="entry name" value="Mopterin_OxRdtase_4Fe-4S_dom"/>
</dbReference>
<dbReference type="SUPFAM" id="SSF50692">
    <property type="entry name" value="ADC-like"/>
    <property type="match status" value="1"/>
</dbReference>
<dbReference type="Gene3D" id="2.20.25.90">
    <property type="entry name" value="ADC-like domains"/>
    <property type="match status" value="1"/>
</dbReference>
<evidence type="ECO:0000259" key="5">
    <source>
        <dbReference type="PROSITE" id="PS51669"/>
    </source>
</evidence>
<dbReference type="Gene3D" id="3.40.228.10">
    <property type="entry name" value="Dimethylsulfoxide Reductase, domain 2"/>
    <property type="match status" value="1"/>
</dbReference>
<accession>A0ABP8W7C9</accession>
<evidence type="ECO:0000256" key="4">
    <source>
        <dbReference type="ARBA" id="ARBA00023014"/>
    </source>
</evidence>
<evidence type="ECO:0000313" key="6">
    <source>
        <dbReference type="EMBL" id="GAA4681478.1"/>
    </source>
</evidence>
<comment type="similarity">
    <text evidence="1">Belongs to the prokaryotic molybdopterin-containing oxidoreductase family.</text>
</comment>
<dbReference type="SMART" id="SM00926">
    <property type="entry name" value="Molybdop_Fe4S4"/>
    <property type="match status" value="1"/>
</dbReference>
<dbReference type="PROSITE" id="PS51669">
    <property type="entry name" value="4FE4S_MOW_BIS_MGD"/>
    <property type="match status" value="1"/>
</dbReference>
<dbReference type="Gene3D" id="3.40.50.740">
    <property type="match status" value="1"/>
</dbReference>
<dbReference type="InterPro" id="IPR050612">
    <property type="entry name" value="Prok_Mopterin_Oxidored"/>
</dbReference>
<proteinExistence type="inferred from homology"/>
<dbReference type="Pfam" id="PF00384">
    <property type="entry name" value="Molybdopterin"/>
    <property type="match status" value="1"/>
</dbReference>
<protein>
    <submittedName>
        <fullName evidence="6">Molybdopterin-dependent oxidoreductase</fullName>
    </submittedName>
</protein>
<sequence>METSRPSRQVRTFCRICEVHCGLVVEVAGTPSSPGGERVLKVSPDREHPVSRGYCCVKGLGLGALHHDEDRLATPLKRVDGGLVPIGWDQALAEIGARVRDLVSEHGPRSVALYQGNPSFFSLAHTLMSTAFVEALGSPNVFASHSIDVNTKFHVSTEMYGASLVHPVPDLEHTEMFVCLGSNPLVSQMSVLTVADAAGVLQRIEQRGGRVVIVDPRRTETAQRLGEHLPIRPGTDAYLLAAMLHVLTHEEGLDLAHARRVARGVEELVAAAAPWTPERAEAVTGIPAATIRALATDYAAASAGQGGGGAALYCSTGVNMGPFGSLAYWLIQALNLLTGNLDRRGGLLVPRGAFDTLRLARLVGLGSFDEHRTTDGRWHRVAGAFPVAALADEITTDHPDRVRALFVTAGNPVHSVPGSDLREALPRLDLLVSVDLYRNETADHADYVLPATDMLERGDYPASHQSLQLVPHAQWTPPVVEPLGERRNEWQIFSDLALASGVRPIGLTAAHALPRLNRLLRRLPGSPQLGLEQIIAVLLRWGRRTSLRELRQKPEGVLLPPTEPGSFLGHRVATPDGLVDLAPADLLADLARLEAAEADLARPGVLRLVGRRDRRSHNSWMHNNSHIRQPAGNTALMHPDDAADRGVADGTQVQVSSATGAVTLPVALTTDVARGVVVVPHGWGHATSGARRARALPGVNVNDVVPGGPAHMDPVSGQAIMLAHEVEVTPVSGGVTAPRSSATR</sequence>
<dbReference type="PANTHER" id="PTHR43742">
    <property type="entry name" value="TRIMETHYLAMINE-N-OXIDE REDUCTASE"/>
    <property type="match status" value="1"/>
</dbReference>
<feature type="domain" description="4Fe-4S Mo/W bis-MGD-type" evidence="5">
    <location>
        <begin position="7"/>
        <end position="70"/>
    </location>
</feature>
<dbReference type="EMBL" id="BAABIM010000002">
    <property type="protein sequence ID" value="GAA4681478.1"/>
    <property type="molecule type" value="Genomic_DNA"/>
</dbReference>
<evidence type="ECO:0000256" key="3">
    <source>
        <dbReference type="ARBA" id="ARBA00023004"/>
    </source>
</evidence>
<dbReference type="Pfam" id="PF04879">
    <property type="entry name" value="Molybdop_Fe4S4"/>
    <property type="match status" value="1"/>
</dbReference>
<dbReference type="PANTHER" id="PTHR43742:SF6">
    <property type="entry name" value="OXIDOREDUCTASE YYAE-RELATED"/>
    <property type="match status" value="1"/>
</dbReference>
<evidence type="ECO:0000256" key="2">
    <source>
        <dbReference type="ARBA" id="ARBA00022723"/>
    </source>
</evidence>
<dbReference type="RefSeq" id="WP_345264982.1">
    <property type="nucleotide sequence ID" value="NZ_BAABIM010000002.1"/>
</dbReference>
<dbReference type="InterPro" id="IPR006656">
    <property type="entry name" value="Mopterin_OxRdtase"/>
</dbReference>
<keyword evidence="4" id="KW-0411">Iron-sulfur</keyword>
<evidence type="ECO:0000256" key="1">
    <source>
        <dbReference type="ARBA" id="ARBA00010312"/>
    </source>
</evidence>
<gene>
    <name evidence="6" type="ORF">GCM10023226_18320</name>
</gene>
<evidence type="ECO:0000313" key="7">
    <source>
        <dbReference type="Proteomes" id="UP001500621"/>
    </source>
</evidence>
<dbReference type="Pfam" id="PF01568">
    <property type="entry name" value="Molydop_binding"/>
    <property type="match status" value="1"/>
</dbReference>
<organism evidence="6 7">
    <name type="scientific">Nocardioides nanhaiensis</name>
    <dbReference type="NCBI Taxonomy" id="1476871"/>
    <lineage>
        <taxon>Bacteria</taxon>
        <taxon>Bacillati</taxon>
        <taxon>Actinomycetota</taxon>
        <taxon>Actinomycetes</taxon>
        <taxon>Propionibacteriales</taxon>
        <taxon>Nocardioidaceae</taxon>
        <taxon>Nocardioides</taxon>
    </lineage>
</organism>
<dbReference type="Gene3D" id="2.40.40.20">
    <property type="match status" value="1"/>
</dbReference>
<dbReference type="SUPFAM" id="SSF53706">
    <property type="entry name" value="Formate dehydrogenase/DMSO reductase, domains 1-3"/>
    <property type="match status" value="1"/>
</dbReference>
<keyword evidence="3" id="KW-0408">Iron</keyword>
<dbReference type="InterPro" id="IPR006657">
    <property type="entry name" value="MoPterin_dinucl-bd_dom"/>
</dbReference>
<name>A0ABP8W7C9_9ACTN</name>
<keyword evidence="7" id="KW-1185">Reference proteome</keyword>
<keyword evidence="2" id="KW-0479">Metal-binding</keyword>
<comment type="caution">
    <text evidence="6">The sequence shown here is derived from an EMBL/GenBank/DDBJ whole genome shotgun (WGS) entry which is preliminary data.</text>
</comment>
<reference evidence="7" key="1">
    <citation type="journal article" date="2019" name="Int. J. Syst. Evol. Microbiol.">
        <title>The Global Catalogue of Microorganisms (GCM) 10K type strain sequencing project: providing services to taxonomists for standard genome sequencing and annotation.</title>
        <authorList>
            <consortium name="The Broad Institute Genomics Platform"/>
            <consortium name="The Broad Institute Genome Sequencing Center for Infectious Disease"/>
            <person name="Wu L."/>
            <person name="Ma J."/>
        </authorList>
    </citation>
    <scope>NUCLEOTIDE SEQUENCE [LARGE SCALE GENOMIC DNA]</scope>
    <source>
        <strain evidence="7">JCM 18127</strain>
    </source>
</reference>
<dbReference type="Proteomes" id="UP001500621">
    <property type="component" value="Unassembled WGS sequence"/>
</dbReference>
<dbReference type="InterPro" id="IPR009010">
    <property type="entry name" value="Asp_de-COase-like_dom_sf"/>
</dbReference>